<evidence type="ECO:0000259" key="2">
    <source>
        <dbReference type="PROSITE" id="PS50200"/>
    </source>
</evidence>
<evidence type="ECO:0000313" key="3">
    <source>
        <dbReference type="WBParaSite" id="MCU_007321-RB"/>
    </source>
</evidence>
<dbReference type="Pfam" id="PF00169">
    <property type="entry name" value="PH"/>
    <property type="match status" value="1"/>
</dbReference>
<dbReference type="SMART" id="SM00233">
    <property type="entry name" value="PH"/>
    <property type="match status" value="1"/>
</dbReference>
<evidence type="ECO:0000256" key="1">
    <source>
        <dbReference type="SAM" id="MobiDB-lite"/>
    </source>
</evidence>
<dbReference type="InterPro" id="IPR039664">
    <property type="entry name" value="GRB/APBB1IP"/>
</dbReference>
<dbReference type="WBParaSite" id="MCU_007321-RB">
    <property type="protein sequence ID" value="MCU_007321-RB"/>
    <property type="gene ID" value="MCU_007321"/>
</dbReference>
<feature type="region of interest" description="Disordered" evidence="1">
    <location>
        <begin position="352"/>
        <end position="389"/>
    </location>
</feature>
<reference evidence="3" key="1">
    <citation type="submission" date="2019-11" db="UniProtKB">
        <authorList>
            <consortium name="WormBaseParasite"/>
        </authorList>
    </citation>
    <scope>IDENTIFICATION</scope>
</reference>
<protein>
    <submittedName>
        <fullName evidence="3">Ras-associating domain-containing protein</fullName>
    </submittedName>
</protein>
<proteinExistence type="predicted"/>
<dbReference type="Gene3D" id="3.10.20.90">
    <property type="entry name" value="Phosphatidylinositol 3-kinase Catalytic Subunit, Chain A, domain 1"/>
    <property type="match status" value="1"/>
</dbReference>
<dbReference type="SUPFAM" id="SSF50729">
    <property type="entry name" value="PH domain-like"/>
    <property type="match status" value="1"/>
</dbReference>
<dbReference type="PROSITE" id="PS50200">
    <property type="entry name" value="RA"/>
    <property type="match status" value="1"/>
</dbReference>
<sequence>MALVEKVPSMKLERCFEDDECVRDCILSWPIHCTNLIFFEERQDVFGLFEDPQTWLGNTLEGKSAQMKNSLLKDMLEKDGSNRLPPFKDYLYILHPGNKWKRRYCVLRSSGLYASKKRGSGISDLARVTAFGDHLYLYTTIGGWLKDNAPTPYGFVLKPHSAVTMDPNMVRAFCAATEESMRIWCSLLRIVLMGPRLLHNYRQRLAACEMNHQSSTDRMDADKARIPGGGNSATVVDEVRHPHSLVGQRGITHQRSDRRAVDRACSVSRVAHRQGGLGCSRASLGPSGGLGASVGDLGYVSGRSDVGRPSSIGELCPSGLSVTISSTQSLNSSHHFSSLFNPLRWSRRIVNGATTEPETQQKNTTRKGPAARRCNRSTGNLHRPLSMSPSSSVFFLSQEREVGSQTSSAEHQQREFTAPLPQPTHQIHQFAVVRPQLLPPQFSPIVL</sequence>
<feature type="domain" description="Ras-associating" evidence="2">
    <location>
        <begin position="1"/>
        <end position="44"/>
    </location>
</feature>
<dbReference type="SUPFAM" id="SSF54236">
    <property type="entry name" value="Ubiquitin-like"/>
    <property type="match status" value="1"/>
</dbReference>
<dbReference type="Gene3D" id="2.30.29.30">
    <property type="entry name" value="Pleckstrin-homology domain (PH domain)/Phosphotyrosine-binding domain (PTB)"/>
    <property type="match status" value="1"/>
</dbReference>
<feature type="compositionally biased region" description="Polar residues" evidence="1">
    <location>
        <begin position="352"/>
        <end position="363"/>
    </location>
</feature>
<name>A0A5K3FF31_MESCO</name>
<accession>A0A5K3FF31</accession>
<dbReference type="AlphaFoldDB" id="A0A5K3FF31"/>
<dbReference type="PANTHER" id="PTHR11243">
    <property type="entry name" value="GROWTH FACTOR RECEPTOR-BOUND PROTEIN"/>
    <property type="match status" value="1"/>
</dbReference>
<dbReference type="InterPro" id="IPR000159">
    <property type="entry name" value="RA_dom"/>
</dbReference>
<dbReference type="GO" id="GO:0007165">
    <property type="term" value="P:signal transduction"/>
    <property type="evidence" value="ECO:0007669"/>
    <property type="project" value="InterPro"/>
</dbReference>
<dbReference type="InterPro" id="IPR001849">
    <property type="entry name" value="PH_domain"/>
</dbReference>
<dbReference type="InterPro" id="IPR029071">
    <property type="entry name" value="Ubiquitin-like_domsf"/>
</dbReference>
<dbReference type="PANTHER" id="PTHR11243:SF23">
    <property type="entry name" value="LD06925P"/>
    <property type="match status" value="1"/>
</dbReference>
<organism evidence="3">
    <name type="scientific">Mesocestoides corti</name>
    <name type="common">Flatworm</name>
    <dbReference type="NCBI Taxonomy" id="53468"/>
    <lineage>
        <taxon>Eukaryota</taxon>
        <taxon>Metazoa</taxon>
        <taxon>Spiralia</taxon>
        <taxon>Lophotrochozoa</taxon>
        <taxon>Platyhelminthes</taxon>
        <taxon>Cestoda</taxon>
        <taxon>Eucestoda</taxon>
        <taxon>Cyclophyllidea</taxon>
        <taxon>Mesocestoididae</taxon>
        <taxon>Mesocestoides</taxon>
    </lineage>
</organism>
<dbReference type="InterPro" id="IPR011993">
    <property type="entry name" value="PH-like_dom_sf"/>
</dbReference>